<evidence type="ECO:0000313" key="4">
    <source>
        <dbReference type="EMBL" id="MBD2847671.1"/>
    </source>
</evidence>
<dbReference type="PANTHER" id="PTHR43649">
    <property type="entry name" value="ARABINOSE-BINDING PROTEIN-RELATED"/>
    <property type="match status" value="1"/>
</dbReference>
<keyword evidence="5" id="KW-1185">Reference proteome</keyword>
<dbReference type="PROSITE" id="PS51257">
    <property type="entry name" value="PROKAR_LIPOPROTEIN"/>
    <property type="match status" value="1"/>
</dbReference>
<protein>
    <submittedName>
        <fullName evidence="4">Extracellular solute-binding protein</fullName>
    </submittedName>
</protein>
<dbReference type="PANTHER" id="PTHR43649:SF33">
    <property type="entry name" value="POLYGALACTURONAN_RHAMNOGALACTURONAN-BINDING PROTEIN YTCQ"/>
    <property type="match status" value="1"/>
</dbReference>
<dbReference type="Gene3D" id="3.40.190.10">
    <property type="entry name" value="Periplasmic binding protein-like II"/>
    <property type="match status" value="2"/>
</dbReference>
<feature type="signal peptide" evidence="3">
    <location>
        <begin position="1"/>
        <end position="27"/>
    </location>
</feature>
<evidence type="ECO:0000256" key="1">
    <source>
        <dbReference type="ARBA" id="ARBA00022729"/>
    </source>
</evidence>
<organism evidence="4 5">
    <name type="scientific">Paenibacillus sabuli</name>
    <dbReference type="NCBI Taxonomy" id="2772509"/>
    <lineage>
        <taxon>Bacteria</taxon>
        <taxon>Bacillati</taxon>
        <taxon>Bacillota</taxon>
        <taxon>Bacilli</taxon>
        <taxon>Bacillales</taxon>
        <taxon>Paenibacillaceae</taxon>
        <taxon>Paenibacillus</taxon>
    </lineage>
</organism>
<gene>
    <name evidence="4" type="ORF">IDH44_20970</name>
</gene>
<dbReference type="AlphaFoldDB" id="A0A927BXF4"/>
<name>A0A927BXF4_9BACL</name>
<proteinExistence type="predicted"/>
<evidence type="ECO:0000256" key="3">
    <source>
        <dbReference type="SAM" id="SignalP"/>
    </source>
</evidence>
<dbReference type="RefSeq" id="WP_190920777.1">
    <property type="nucleotide sequence ID" value="NZ_JACXIZ010000043.1"/>
</dbReference>
<reference evidence="4" key="1">
    <citation type="submission" date="2020-09" db="EMBL/GenBank/DDBJ databases">
        <title>A novel bacterium of genus Paenibacillus, isolated from South China Sea.</title>
        <authorList>
            <person name="Huang H."/>
            <person name="Mo K."/>
            <person name="Hu Y."/>
        </authorList>
    </citation>
    <scope>NUCLEOTIDE SEQUENCE</scope>
    <source>
        <strain evidence="4">IB182496</strain>
    </source>
</reference>
<dbReference type="InterPro" id="IPR050490">
    <property type="entry name" value="Bact_solute-bd_prot1"/>
</dbReference>
<keyword evidence="1 3" id="KW-0732">Signal</keyword>
<evidence type="ECO:0000313" key="5">
    <source>
        <dbReference type="Proteomes" id="UP000621560"/>
    </source>
</evidence>
<evidence type="ECO:0000256" key="2">
    <source>
        <dbReference type="SAM" id="MobiDB-lite"/>
    </source>
</evidence>
<sequence length="530" mass="59589">MSLFHMRYRQWLAAATVAALLTGCSSGNTPRSEAPPANNGEAEASQDSGAFANKMKLTVFNSGAFNPATPMPPREEDPMRQMLEAAVNIELDYVIPAPDQADAMLNALIASGDIPDLIFFKDRASAVKYYEEGVTADIGETLAQYPDYEARFTDQQWRDLMYEGKQIGVPAYEQVSGTVGWWLRQDWLDALGLDRPQTTAELLDDMKAFTYDDPDGNGEQDTYGFVAGVGKDGTLANLGWGEVFWLFGAHPEVVDVRDGELVIGATDDRTSEALAFIREMIDAGVVDPDWVSINDVQQINQKMYRGKVGMLISGWRQMEPSNQKNMEEIGGSVPEWITVPPVAGPSGERRLGNAAAQSNSWGVSIKAARDEAKLARIFAFLQYWYTDEEAQRVFSYGIEGVQWNLMDGEIVKVTDEDTLNNYRWTSNYYMPRRGDDPLYFNFQNPDTAGYHQVNIDHVMPNPANAIVVPDPDDRLYADRQKYVRESLLRFMTGRAPLDEWEAYKETLESKYDYGAYRDYVEELLRANEVL</sequence>
<feature type="compositionally biased region" description="Low complexity" evidence="2">
    <location>
        <begin position="34"/>
        <end position="43"/>
    </location>
</feature>
<accession>A0A927BXF4</accession>
<feature type="chain" id="PRO_5039036676" evidence="3">
    <location>
        <begin position="28"/>
        <end position="530"/>
    </location>
</feature>
<feature type="region of interest" description="Disordered" evidence="2">
    <location>
        <begin position="27"/>
        <end position="46"/>
    </location>
</feature>
<dbReference type="EMBL" id="JACXIZ010000043">
    <property type="protein sequence ID" value="MBD2847671.1"/>
    <property type="molecule type" value="Genomic_DNA"/>
</dbReference>
<dbReference type="Proteomes" id="UP000621560">
    <property type="component" value="Unassembled WGS sequence"/>
</dbReference>
<dbReference type="SUPFAM" id="SSF53850">
    <property type="entry name" value="Periplasmic binding protein-like II"/>
    <property type="match status" value="1"/>
</dbReference>
<comment type="caution">
    <text evidence="4">The sequence shown here is derived from an EMBL/GenBank/DDBJ whole genome shotgun (WGS) entry which is preliminary data.</text>
</comment>